<dbReference type="MEROPS" id="M41.024"/>
<dbReference type="SMART" id="SM00382">
    <property type="entry name" value="AAA"/>
    <property type="match status" value="1"/>
</dbReference>
<dbReference type="Gene3D" id="1.10.8.60">
    <property type="match status" value="1"/>
</dbReference>
<dbReference type="Pfam" id="PF01434">
    <property type="entry name" value="Peptidase_M41"/>
    <property type="match status" value="1"/>
</dbReference>
<keyword evidence="6" id="KW-0812">Transmembrane</keyword>
<dbReference type="InterPro" id="IPR003960">
    <property type="entry name" value="ATPase_AAA_CS"/>
</dbReference>
<keyword evidence="14" id="KW-0472">Membrane</keyword>
<feature type="signal peptide" evidence="15">
    <location>
        <begin position="1"/>
        <end position="26"/>
    </location>
</feature>
<dbReference type="HAMAP" id="MF_01458">
    <property type="entry name" value="FtsH"/>
    <property type="match status" value="1"/>
</dbReference>
<feature type="chain" id="PRO_5003116922" evidence="15">
    <location>
        <begin position="27"/>
        <end position="738"/>
    </location>
</feature>
<dbReference type="FunFam" id="3.40.50.300:FF:000001">
    <property type="entry name" value="ATP-dependent zinc metalloprotease FtsH"/>
    <property type="match status" value="1"/>
</dbReference>
<dbReference type="GO" id="GO:0005524">
    <property type="term" value="F:ATP binding"/>
    <property type="evidence" value="ECO:0007669"/>
    <property type="project" value="UniProtKB-KW"/>
</dbReference>
<accession>D8LBE1</accession>
<dbReference type="GO" id="GO:0010304">
    <property type="term" value="P:PSII associated light-harvesting complex II catabolic process"/>
    <property type="evidence" value="ECO:0007669"/>
    <property type="project" value="UniProtKB-ARBA"/>
</dbReference>
<dbReference type="InterPro" id="IPR027417">
    <property type="entry name" value="P-loop_NTPase"/>
</dbReference>
<protein>
    <submittedName>
        <fullName evidence="17">FtsH protease</fullName>
    </submittedName>
</protein>
<evidence type="ECO:0000256" key="12">
    <source>
        <dbReference type="ARBA" id="ARBA00022989"/>
    </source>
</evidence>
<dbReference type="Gene3D" id="1.20.58.760">
    <property type="entry name" value="Peptidase M41"/>
    <property type="match status" value="1"/>
</dbReference>
<dbReference type="AlphaFoldDB" id="D8LBE1"/>
<comment type="similarity">
    <text evidence="3">In the C-terminal section; belongs to the peptidase M41 family.</text>
</comment>
<dbReference type="SUPFAM" id="SSF140990">
    <property type="entry name" value="FtsH protease domain-like"/>
    <property type="match status" value="1"/>
</dbReference>
<dbReference type="InterPro" id="IPR000642">
    <property type="entry name" value="Peptidase_M41"/>
</dbReference>
<keyword evidence="10" id="KW-0862">Zinc</keyword>
<dbReference type="Gene3D" id="3.40.50.300">
    <property type="entry name" value="P-loop containing nucleotide triphosphate hydrolases"/>
    <property type="match status" value="1"/>
</dbReference>
<comment type="subcellular location">
    <subcellularLocation>
        <location evidence="2">Membrane</location>
    </subcellularLocation>
</comment>
<dbReference type="EMBL" id="FN647682">
    <property type="protein sequence ID" value="CBN76650.1"/>
    <property type="molecule type" value="Genomic_DNA"/>
</dbReference>
<dbReference type="GO" id="GO:0006508">
    <property type="term" value="P:proteolysis"/>
    <property type="evidence" value="ECO:0007669"/>
    <property type="project" value="UniProtKB-KW"/>
</dbReference>
<dbReference type="CDD" id="cd19501">
    <property type="entry name" value="RecA-like_FtsH"/>
    <property type="match status" value="1"/>
</dbReference>
<dbReference type="NCBIfam" id="TIGR01241">
    <property type="entry name" value="FtsH_fam"/>
    <property type="match status" value="1"/>
</dbReference>
<evidence type="ECO:0000256" key="2">
    <source>
        <dbReference type="ARBA" id="ARBA00004370"/>
    </source>
</evidence>
<evidence type="ECO:0000256" key="6">
    <source>
        <dbReference type="ARBA" id="ARBA00022692"/>
    </source>
</evidence>
<evidence type="ECO:0000313" key="18">
    <source>
        <dbReference type="Proteomes" id="UP000002630"/>
    </source>
</evidence>
<dbReference type="eggNOG" id="KOG0731">
    <property type="taxonomic scope" value="Eukaryota"/>
</dbReference>
<dbReference type="GO" id="GO:0016887">
    <property type="term" value="F:ATP hydrolysis activity"/>
    <property type="evidence" value="ECO:0007669"/>
    <property type="project" value="InterPro"/>
</dbReference>
<keyword evidence="11" id="KW-0067">ATP-binding</keyword>
<reference evidence="17 18" key="1">
    <citation type="journal article" date="2010" name="Nature">
        <title>The Ectocarpus genome and the independent evolution of multicellularity in brown algae.</title>
        <authorList>
            <person name="Cock J.M."/>
            <person name="Sterck L."/>
            <person name="Rouze P."/>
            <person name="Scornet D."/>
            <person name="Allen A.E."/>
            <person name="Amoutzias G."/>
            <person name="Anthouard V."/>
            <person name="Artiguenave F."/>
            <person name="Aury J.M."/>
            <person name="Badger J.H."/>
            <person name="Beszteri B."/>
            <person name="Billiau K."/>
            <person name="Bonnet E."/>
            <person name="Bothwell J.H."/>
            <person name="Bowler C."/>
            <person name="Boyen C."/>
            <person name="Brownlee C."/>
            <person name="Carrano C.J."/>
            <person name="Charrier B."/>
            <person name="Cho G.Y."/>
            <person name="Coelho S.M."/>
            <person name="Collen J."/>
            <person name="Corre E."/>
            <person name="Da Silva C."/>
            <person name="Delage L."/>
            <person name="Delaroque N."/>
            <person name="Dittami S.M."/>
            <person name="Doulbeau S."/>
            <person name="Elias M."/>
            <person name="Farnham G."/>
            <person name="Gachon C.M."/>
            <person name="Gschloessl B."/>
            <person name="Heesch S."/>
            <person name="Jabbari K."/>
            <person name="Jubin C."/>
            <person name="Kawai H."/>
            <person name="Kimura K."/>
            <person name="Kloareg B."/>
            <person name="Kupper F.C."/>
            <person name="Lang D."/>
            <person name="Le Bail A."/>
            <person name="Leblanc C."/>
            <person name="Lerouge P."/>
            <person name="Lohr M."/>
            <person name="Lopez P.J."/>
            <person name="Martens C."/>
            <person name="Maumus F."/>
            <person name="Michel G."/>
            <person name="Miranda-Saavedra D."/>
            <person name="Morales J."/>
            <person name="Moreau H."/>
            <person name="Motomura T."/>
            <person name="Nagasato C."/>
            <person name="Napoli C.A."/>
            <person name="Nelson D.R."/>
            <person name="Nyvall-Collen P."/>
            <person name="Peters A.F."/>
            <person name="Pommier C."/>
            <person name="Potin P."/>
            <person name="Poulain J."/>
            <person name="Quesneville H."/>
            <person name="Read B."/>
            <person name="Rensing S.A."/>
            <person name="Ritter A."/>
            <person name="Rousvoal S."/>
            <person name="Samanta M."/>
            <person name="Samson G."/>
            <person name="Schroeder D.C."/>
            <person name="Segurens B."/>
            <person name="Strittmatter M."/>
            <person name="Tonon T."/>
            <person name="Tregear J.W."/>
            <person name="Valentin K."/>
            <person name="von Dassow P."/>
            <person name="Yamagishi T."/>
            <person name="Van de Peer Y."/>
            <person name="Wincker P."/>
        </authorList>
    </citation>
    <scope>NUCLEOTIDE SEQUENCE [LARGE SCALE GENOMIC DNA]</scope>
    <source>
        <strain evidence="18">Ec32 / CCAP1310/4</strain>
    </source>
</reference>
<dbReference type="Proteomes" id="UP000002630">
    <property type="component" value="Linkage Group LG01"/>
</dbReference>
<dbReference type="PROSITE" id="PS00116">
    <property type="entry name" value="DNA_POLYMERASE_B"/>
    <property type="match status" value="1"/>
</dbReference>
<dbReference type="STRING" id="2880.D8LBE1"/>
<dbReference type="FunFam" id="1.10.8.60:FF:000001">
    <property type="entry name" value="ATP-dependent zinc metalloprotease FtsH"/>
    <property type="match status" value="1"/>
</dbReference>
<dbReference type="FunFam" id="1.20.58.760:FF:000001">
    <property type="entry name" value="ATP-dependent zinc metalloprotease FtsH"/>
    <property type="match status" value="1"/>
</dbReference>
<dbReference type="InterPro" id="IPR017964">
    <property type="entry name" value="DNA-dir_DNA_pol_B_CS"/>
</dbReference>
<dbReference type="GO" id="GO:0004222">
    <property type="term" value="F:metalloendopeptidase activity"/>
    <property type="evidence" value="ECO:0007669"/>
    <property type="project" value="InterPro"/>
</dbReference>
<dbReference type="InterPro" id="IPR003959">
    <property type="entry name" value="ATPase_AAA_core"/>
</dbReference>
<evidence type="ECO:0000256" key="3">
    <source>
        <dbReference type="ARBA" id="ARBA00010044"/>
    </source>
</evidence>
<organism evidence="17 18">
    <name type="scientific">Ectocarpus siliculosus</name>
    <name type="common">Brown alga</name>
    <name type="synonym">Conferva siliculosa</name>
    <dbReference type="NCBI Taxonomy" id="2880"/>
    <lineage>
        <taxon>Eukaryota</taxon>
        <taxon>Sar</taxon>
        <taxon>Stramenopiles</taxon>
        <taxon>Ochrophyta</taxon>
        <taxon>PX clade</taxon>
        <taxon>Phaeophyceae</taxon>
        <taxon>Ectocarpales</taxon>
        <taxon>Ectocarpaceae</taxon>
        <taxon>Ectocarpus</taxon>
    </lineage>
</organism>
<dbReference type="GO" id="GO:0004176">
    <property type="term" value="F:ATP-dependent peptidase activity"/>
    <property type="evidence" value="ECO:0007669"/>
    <property type="project" value="InterPro"/>
</dbReference>
<evidence type="ECO:0000256" key="15">
    <source>
        <dbReference type="SAM" id="SignalP"/>
    </source>
</evidence>
<evidence type="ECO:0000313" key="17">
    <source>
        <dbReference type="EMBL" id="CBN76650.1"/>
    </source>
</evidence>
<dbReference type="GO" id="GO:0003676">
    <property type="term" value="F:nucleic acid binding"/>
    <property type="evidence" value="ECO:0007669"/>
    <property type="project" value="InterPro"/>
</dbReference>
<dbReference type="PANTHER" id="PTHR23076">
    <property type="entry name" value="METALLOPROTEASE M41 FTSH"/>
    <property type="match status" value="1"/>
</dbReference>
<dbReference type="Gene3D" id="3.30.720.210">
    <property type="match status" value="1"/>
</dbReference>
<keyword evidence="18" id="KW-1185">Reference proteome</keyword>
<feature type="domain" description="AAA+ ATPase" evidence="16">
    <location>
        <begin position="298"/>
        <end position="437"/>
    </location>
</feature>
<dbReference type="OrthoDB" id="1413014at2759"/>
<evidence type="ECO:0000259" key="16">
    <source>
        <dbReference type="SMART" id="SM00382"/>
    </source>
</evidence>
<keyword evidence="7" id="KW-0479">Metal-binding</keyword>
<evidence type="ECO:0000256" key="4">
    <source>
        <dbReference type="ARBA" id="ARBA00010550"/>
    </source>
</evidence>
<keyword evidence="13" id="KW-0482">Metalloprotease</keyword>
<evidence type="ECO:0000256" key="7">
    <source>
        <dbReference type="ARBA" id="ARBA00022723"/>
    </source>
</evidence>
<dbReference type="SUPFAM" id="SSF52540">
    <property type="entry name" value="P-loop containing nucleoside triphosphate hydrolases"/>
    <property type="match status" value="1"/>
</dbReference>
<keyword evidence="5 17" id="KW-0645">Protease</keyword>
<evidence type="ECO:0000256" key="14">
    <source>
        <dbReference type="ARBA" id="ARBA00023136"/>
    </source>
</evidence>
<evidence type="ECO:0000256" key="13">
    <source>
        <dbReference type="ARBA" id="ARBA00023049"/>
    </source>
</evidence>
<evidence type="ECO:0000256" key="1">
    <source>
        <dbReference type="ARBA" id="ARBA00001947"/>
    </source>
</evidence>
<gene>
    <name evidence="17" type="primary">FTSH</name>
    <name evidence="17" type="ORF">Esi_0000_0398</name>
</gene>
<dbReference type="InterPro" id="IPR005936">
    <property type="entry name" value="FtsH"/>
</dbReference>
<evidence type="ECO:0000256" key="9">
    <source>
        <dbReference type="ARBA" id="ARBA00022801"/>
    </source>
</evidence>
<proteinExistence type="inferred from homology"/>
<dbReference type="InterPro" id="IPR041569">
    <property type="entry name" value="AAA_lid_3"/>
</dbReference>
<evidence type="ECO:0000256" key="11">
    <source>
        <dbReference type="ARBA" id="ARBA00022840"/>
    </source>
</evidence>
<dbReference type="PROSITE" id="PS00674">
    <property type="entry name" value="AAA"/>
    <property type="match status" value="1"/>
</dbReference>
<name>D8LBE1_ECTSI</name>
<sequence length="738" mass="78786">MDSSTNMRSMKLKAGVLAMLMASSEAFMVSSNIRVGTSAPAGAFTRSSSALSARTAVRPMQSVAPAMAMKGEGFNAPASLAAMLAAATIAFSSPAMAVDVPPPASPFANAGGQAPPAMMQRSVQTVENIRYSDFVNAVEKDEIEKVSFSYDGKKLVAVDTDGVRVKLDSIPNDPELLTILTKHKVDVTVMPNQTNQGGGGGLGQLGGLIFPALLFGSLLFLSRRGGGQGGGGGMGGGGMPGGGNPMDMTKSKGKLEVNPDTGVMFDQVAGCDSAKFELEEVVDFLKNPAKYTKVGAKIPRGVILEGPPGTGKTLIARAVAGEAGVPFIATSGSEFVEMFVGVGAARVRDLFDKAKENSPCIIFIDEIDAVGRQRGSGMAGGNDEREQTLNQMLVEMDGFVGNPGVIVMAATNRIDILDDALLRPGRFDRRVLVDLPNFQGRVAILKVHARGKPLAPDVDIEGIARRTPGFSGAQLKNLLNEAAIFAARKQRPVPSIEWEDVDGAVDRLLVGLEKKGARVDEQMRTIVAYHEAGHAIVGALMPDYDTVQKVTIVPRTNGAGGLTFFSPSEERLECGLYSKVYMESQLAVALGGRLAEEVMFGEDQVTTGASNDFQQVANIAFRMVTQWGMSEEIGPFVVNMGMDGMEGEQWGPTMNVRVNMEVERLVNQAYFRAKTILTDNKELMDKLAQKLLDQDTVTSEELSLMIAENGIETAPYREYDGPAEQTKLPFQKPVSDYF</sequence>
<dbReference type="OMA" id="LFLMNQM"/>
<keyword evidence="15" id="KW-0732">Signal</keyword>
<evidence type="ECO:0000256" key="5">
    <source>
        <dbReference type="ARBA" id="ARBA00022670"/>
    </source>
</evidence>
<comment type="cofactor">
    <cofactor evidence="1">
        <name>Zn(2+)</name>
        <dbReference type="ChEBI" id="CHEBI:29105"/>
    </cofactor>
</comment>
<dbReference type="Pfam" id="PF17862">
    <property type="entry name" value="AAA_lid_3"/>
    <property type="match status" value="1"/>
</dbReference>
<dbReference type="GO" id="GO:0009535">
    <property type="term" value="C:chloroplast thylakoid membrane"/>
    <property type="evidence" value="ECO:0007669"/>
    <property type="project" value="TreeGrafter"/>
</dbReference>
<comment type="similarity">
    <text evidence="4">In the N-terminal section; belongs to the AAA ATPase family.</text>
</comment>
<dbReference type="Pfam" id="PF00004">
    <property type="entry name" value="AAA"/>
    <property type="match status" value="1"/>
</dbReference>
<dbReference type="InParanoid" id="D8LBE1"/>
<keyword evidence="9" id="KW-0378">Hydrolase</keyword>
<dbReference type="InterPro" id="IPR003593">
    <property type="entry name" value="AAA+_ATPase"/>
</dbReference>
<evidence type="ECO:0000256" key="8">
    <source>
        <dbReference type="ARBA" id="ARBA00022741"/>
    </source>
</evidence>
<dbReference type="GO" id="GO:0046872">
    <property type="term" value="F:metal ion binding"/>
    <property type="evidence" value="ECO:0007669"/>
    <property type="project" value="UniProtKB-KW"/>
</dbReference>
<keyword evidence="8" id="KW-0547">Nucleotide-binding</keyword>
<dbReference type="EMBL" id="FN649726">
    <property type="protein sequence ID" value="CBN76650.1"/>
    <property type="molecule type" value="Genomic_DNA"/>
</dbReference>
<keyword evidence="12" id="KW-1133">Transmembrane helix</keyword>
<dbReference type="PANTHER" id="PTHR23076:SF113">
    <property type="entry name" value="ATP-DEPENDENT ZINC METALLOPROTEASE FTSH 1, CHLOROPLASTIC-RELATED"/>
    <property type="match status" value="1"/>
</dbReference>
<dbReference type="InterPro" id="IPR037219">
    <property type="entry name" value="Peptidase_M41-like"/>
</dbReference>
<evidence type="ECO:0000256" key="10">
    <source>
        <dbReference type="ARBA" id="ARBA00022833"/>
    </source>
</evidence>